<protein>
    <submittedName>
        <fullName evidence="1">Uncharacterized protein</fullName>
    </submittedName>
</protein>
<organism evidence="1 2">
    <name type="scientific">Auriscalpium vulgare</name>
    <dbReference type="NCBI Taxonomy" id="40419"/>
    <lineage>
        <taxon>Eukaryota</taxon>
        <taxon>Fungi</taxon>
        <taxon>Dikarya</taxon>
        <taxon>Basidiomycota</taxon>
        <taxon>Agaricomycotina</taxon>
        <taxon>Agaricomycetes</taxon>
        <taxon>Russulales</taxon>
        <taxon>Auriscalpiaceae</taxon>
        <taxon>Auriscalpium</taxon>
    </lineage>
</organism>
<reference evidence="1" key="1">
    <citation type="submission" date="2021-02" db="EMBL/GenBank/DDBJ databases">
        <authorList>
            <consortium name="DOE Joint Genome Institute"/>
            <person name="Ahrendt S."/>
            <person name="Looney B.P."/>
            <person name="Miyauchi S."/>
            <person name="Morin E."/>
            <person name="Drula E."/>
            <person name="Courty P.E."/>
            <person name="Chicoki N."/>
            <person name="Fauchery L."/>
            <person name="Kohler A."/>
            <person name="Kuo A."/>
            <person name="Labutti K."/>
            <person name="Pangilinan J."/>
            <person name="Lipzen A."/>
            <person name="Riley R."/>
            <person name="Andreopoulos W."/>
            <person name="He G."/>
            <person name="Johnson J."/>
            <person name="Barry K.W."/>
            <person name="Grigoriev I.V."/>
            <person name="Nagy L."/>
            <person name="Hibbett D."/>
            <person name="Henrissat B."/>
            <person name="Matheny P.B."/>
            <person name="Labbe J."/>
            <person name="Martin F."/>
        </authorList>
    </citation>
    <scope>NUCLEOTIDE SEQUENCE</scope>
    <source>
        <strain evidence="1">FP105234-sp</strain>
    </source>
</reference>
<evidence type="ECO:0000313" key="1">
    <source>
        <dbReference type="EMBL" id="KAI0051114.1"/>
    </source>
</evidence>
<name>A0ACB8S3K0_9AGAM</name>
<dbReference type="Proteomes" id="UP000814033">
    <property type="component" value="Unassembled WGS sequence"/>
</dbReference>
<accession>A0ACB8S3K0</accession>
<dbReference type="EMBL" id="MU275855">
    <property type="protein sequence ID" value="KAI0051114.1"/>
    <property type="molecule type" value="Genomic_DNA"/>
</dbReference>
<reference evidence="1" key="2">
    <citation type="journal article" date="2022" name="New Phytol.">
        <title>Evolutionary transition to the ectomycorrhizal habit in the genomes of a hyperdiverse lineage of mushroom-forming fungi.</title>
        <authorList>
            <person name="Looney B."/>
            <person name="Miyauchi S."/>
            <person name="Morin E."/>
            <person name="Drula E."/>
            <person name="Courty P.E."/>
            <person name="Kohler A."/>
            <person name="Kuo A."/>
            <person name="LaButti K."/>
            <person name="Pangilinan J."/>
            <person name="Lipzen A."/>
            <person name="Riley R."/>
            <person name="Andreopoulos W."/>
            <person name="He G."/>
            <person name="Johnson J."/>
            <person name="Nolan M."/>
            <person name="Tritt A."/>
            <person name="Barry K.W."/>
            <person name="Grigoriev I.V."/>
            <person name="Nagy L.G."/>
            <person name="Hibbett D."/>
            <person name="Henrissat B."/>
            <person name="Matheny P.B."/>
            <person name="Labbe J."/>
            <person name="Martin F.M."/>
        </authorList>
    </citation>
    <scope>NUCLEOTIDE SEQUENCE</scope>
    <source>
        <strain evidence="1">FP105234-sp</strain>
    </source>
</reference>
<proteinExistence type="predicted"/>
<evidence type="ECO:0000313" key="2">
    <source>
        <dbReference type="Proteomes" id="UP000814033"/>
    </source>
</evidence>
<sequence length="540" mass="59766">MTPAQNEHVELHSPIARIPIEVLTAIFSSLLDVAGNAPPRTNREPSCIAVTQVSAHWRRVAYRFKDLWTIIPLESKEWALVALEHSKPSLITVQWDNDSQPEYARPNLDALRLALAELPRVQFLWLEERPQPVGVRGPSFMNIAIRLLTQHPAPFLKTLGLEASPTLLRSDAPLFQGETPTLLQTLALDGCQFPSSTTLLSPALKALDLEYSTMWTTFPDMFEQLTRLPLLETITIGDGVLPLAADSDSALDVAVVLPKLVLFSINGDVLQITKVMRSLSFPPTADLSLSYQSALDLPEDEPFPGPEMHHESSSLIASTLSKHFSLAINNGTSFQTLSIAQDLSIPGFISINATAPETGDPQLPAELALQLFWPTPALTISIAWSLCIQLTPIFAGVRTMEVEHFMLLNDEMWPPLNMFASGVEELTVWREAAYGLLTAFDADAAGGDGRVLFPGLRRLCLRRLKLDERYGAEGRSYESVLAELKRRHQQASPCQLVITECNITNEMVEELRECLGEHALVWDGEYDGCIRADVMDPDSD</sequence>
<keyword evidence="2" id="KW-1185">Reference proteome</keyword>
<comment type="caution">
    <text evidence="1">The sequence shown here is derived from an EMBL/GenBank/DDBJ whole genome shotgun (WGS) entry which is preliminary data.</text>
</comment>
<gene>
    <name evidence="1" type="ORF">FA95DRAFT_1676230</name>
</gene>